<dbReference type="InterPro" id="IPR011989">
    <property type="entry name" value="ARM-like"/>
</dbReference>
<evidence type="ECO:0000313" key="5">
    <source>
        <dbReference type="Proteomes" id="UP000014680"/>
    </source>
</evidence>
<keyword evidence="2" id="KW-0813">Transport</keyword>
<dbReference type="OMA" id="VKECCWL"/>
<dbReference type="Gene3D" id="1.25.10.10">
    <property type="entry name" value="Leucine-rich Repeat Variant"/>
    <property type="match status" value="1"/>
</dbReference>
<reference evidence="4 5" key="1">
    <citation type="submission" date="2012-10" db="EMBL/GenBank/DDBJ databases">
        <authorList>
            <person name="Zafar N."/>
            <person name="Inman J."/>
            <person name="Hall N."/>
            <person name="Lorenzi H."/>
            <person name="Caler E."/>
        </authorList>
    </citation>
    <scope>NUCLEOTIDE SEQUENCE [LARGE SCALE GENOMIC DNA]</scope>
    <source>
        <strain evidence="4 5">IP1</strain>
    </source>
</reference>
<sequence length="489" mass="55352">MYRKYDTSLSTQCRLRHAGWESSRVLRHEGLNLQREIETPDYPFFKNVQALALHINPILQTLMTPKYSLAIAALGELLWQAKENITHEALLDNYLVENGVLKQFLLMMQQSTLNENEVLTLLKYLTSVTGSYEIDSHFLFNLGIENALLPYITNPKCTDKVIWVIANLAGSSGPQRTETFMKFGPVVLQMIQNGVFPINGNYEVVWLISNFCMFDNPIPFTSLQPFLEYLFAVANKTTSHKILVEALSGIYNACESAKLWEALGSSALQVMSEYMKSEVCDVLEGVMRIAGVLACHDAFTPQLVTIGVLDTIMSLMEQTESKSAMKNAMWTLSNIVASPNSDVHYEVMKSCILMGVIRIINEENMKVGFEAAWALVNAFNTFDSSYIEHILSYNSQHVQPRLALFNMFSIKHKDRGETDHYLYYLLEAISNVLTCDPIDGQHITDILKENGVIEEIYKITTVGCKANIDKANEVLQQYKLVLEQDMDEL</sequence>
<accession>A0A0A1TYR4</accession>
<evidence type="ECO:0000313" key="4">
    <source>
        <dbReference type="EMBL" id="ELP84710.1"/>
    </source>
</evidence>
<comment type="similarity">
    <text evidence="1">Belongs to the importin alpha family.</text>
</comment>
<proteinExistence type="inferred from homology"/>
<dbReference type="VEuPathDB" id="AmoebaDB:EIN_173850"/>
<dbReference type="SUPFAM" id="SSF48371">
    <property type="entry name" value="ARM repeat"/>
    <property type="match status" value="1"/>
</dbReference>
<gene>
    <name evidence="4" type="ORF">EIN_173850</name>
</gene>
<keyword evidence="3" id="KW-0653">Protein transport</keyword>
<dbReference type="OrthoDB" id="29145at2759"/>
<dbReference type="GeneID" id="14883499"/>
<dbReference type="EMBL" id="KB207112">
    <property type="protein sequence ID" value="ELP84710.1"/>
    <property type="molecule type" value="Genomic_DNA"/>
</dbReference>
<dbReference type="Proteomes" id="UP000014680">
    <property type="component" value="Unassembled WGS sequence"/>
</dbReference>
<keyword evidence="5" id="KW-1185">Reference proteome</keyword>
<dbReference type="RefSeq" id="XP_004184056.1">
    <property type="nucleotide sequence ID" value="XM_004184008.1"/>
</dbReference>
<evidence type="ECO:0000256" key="2">
    <source>
        <dbReference type="ARBA" id="ARBA00022448"/>
    </source>
</evidence>
<dbReference type="AlphaFoldDB" id="A0A0A1TYR4"/>
<evidence type="ECO:0000256" key="3">
    <source>
        <dbReference type="ARBA" id="ARBA00022927"/>
    </source>
</evidence>
<dbReference type="InterPro" id="IPR016024">
    <property type="entry name" value="ARM-type_fold"/>
</dbReference>
<protein>
    <submittedName>
        <fullName evidence="4">Importin subunit alpha-2, putative</fullName>
    </submittedName>
</protein>
<dbReference type="PANTHER" id="PTHR23316">
    <property type="entry name" value="IMPORTIN ALPHA"/>
    <property type="match status" value="1"/>
</dbReference>
<evidence type="ECO:0000256" key="1">
    <source>
        <dbReference type="ARBA" id="ARBA00010394"/>
    </source>
</evidence>
<organism evidence="4 5">
    <name type="scientific">Entamoeba invadens IP1</name>
    <dbReference type="NCBI Taxonomy" id="370355"/>
    <lineage>
        <taxon>Eukaryota</taxon>
        <taxon>Amoebozoa</taxon>
        <taxon>Evosea</taxon>
        <taxon>Archamoebae</taxon>
        <taxon>Mastigamoebida</taxon>
        <taxon>Entamoebidae</taxon>
        <taxon>Entamoeba</taxon>
    </lineage>
</organism>
<dbReference type="GO" id="GO:0015031">
    <property type="term" value="P:protein transport"/>
    <property type="evidence" value="ECO:0007669"/>
    <property type="project" value="UniProtKB-KW"/>
</dbReference>
<dbReference type="KEGG" id="eiv:EIN_173850"/>
<name>A0A0A1TYR4_ENTIV</name>